<feature type="transmembrane region" description="Helical" evidence="6">
    <location>
        <begin position="142"/>
        <end position="159"/>
    </location>
</feature>
<dbReference type="Proteomes" id="UP000192220">
    <property type="component" value="Unplaced"/>
</dbReference>
<dbReference type="PROSITE" id="PS50262">
    <property type="entry name" value="G_PROTEIN_RECEP_F1_2"/>
    <property type="match status" value="1"/>
</dbReference>
<dbReference type="SUPFAM" id="SSF81321">
    <property type="entry name" value="Family A G protein-coupled receptor-like"/>
    <property type="match status" value="1"/>
</dbReference>
<feature type="transmembrane region" description="Helical" evidence="6">
    <location>
        <begin position="248"/>
        <end position="269"/>
    </location>
</feature>
<dbReference type="RefSeq" id="XP_013877653.1">
    <property type="nucleotide sequence ID" value="XM_014022199.1"/>
</dbReference>
<evidence type="ECO:0000256" key="5">
    <source>
        <dbReference type="SAM" id="MobiDB-lite"/>
    </source>
</evidence>
<feature type="region of interest" description="Disordered" evidence="5">
    <location>
        <begin position="1"/>
        <end position="75"/>
    </location>
</feature>
<keyword evidence="4 6" id="KW-0472">Membrane</keyword>
<evidence type="ECO:0000313" key="10">
    <source>
        <dbReference type="RefSeq" id="XP_013877653.1"/>
    </source>
</evidence>
<dbReference type="GO" id="GO:0004930">
    <property type="term" value="F:G protein-coupled receptor activity"/>
    <property type="evidence" value="ECO:0007669"/>
    <property type="project" value="TreeGrafter"/>
</dbReference>
<feature type="domain" description="G-protein coupled receptors family 1 profile" evidence="7">
    <location>
        <begin position="155"/>
        <end position="355"/>
    </location>
</feature>
<evidence type="ECO:0000256" key="6">
    <source>
        <dbReference type="SAM" id="Phobius"/>
    </source>
</evidence>
<name>A0A2I4CCD1_AUSLI</name>
<dbReference type="KEGG" id="alim:106527353"/>
<evidence type="ECO:0000313" key="8">
    <source>
        <dbReference type="Proteomes" id="UP000192220"/>
    </source>
</evidence>
<dbReference type="GeneID" id="106527353"/>
<evidence type="ECO:0000313" key="11">
    <source>
        <dbReference type="RefSeq" id="XP_013877654.1"/>
    </source>
</evidence>
<evidence type="ECO:0000259" key="7">
    <source>
        <dbReference type="PROSITE" id="PS50262"/>
    </source>
</evidence>
<evidence type="ECO:0000256" key="3">
    <source>
        <dbReference type="ARBA" id="ARBA00022989"/>
    </source>
</evidence>
<dbReference type="GO" id="GO:0005886">
    <property type="term" value="C:plasma membrane"/>
    <property type="evidence" value="ECO:0007669"/>
    <property type="project" value="TreeGrafter"/>
</dbReference>
<dbReference type="CDD" id="cd00637">
    <property type="entry name" value="7tm_classA_rhodopsin-like"/>
    <property type="match status" value="1"/>
</dbReference>
<feature type="compositionally biased region" description="Basic and acidic residues" evidence="5">
    <location>
        <begin position="39"/>
        <end position="48"/>
    </location>
</feature>
<gene>
    <name evidence="9 10 11" type="primary">tmem116</name>
</gene>
<dbReference type="AlphaFoldDB" id="A0A2I4CCD1"/>
<keyword evidence="3 6" id="KW-1133">Transmembrane helix</keyword>
<organism evidence="8 10">
    <name type="scientific">Austrofundulus limnaeus</name>
    <name type="common">Annual killifish</name>
    <dbReference type="NCBI Taxonomy" id="52670"/>
    <lineage>
        <taxon>Eukaryota</taxon>
        <taxon>Metazoa</taxon>
        <taxon>Chordata</taxon>
        <taxon>Craniata</taxon>
        <taxon>Vertebrata</taxon>
        <taxon>Euteleostomi</taxon>
        <taxon>Actinopterygii</taxon>
        <taxon>Neopterygii</taxon>
        <taxon>Teleostei</taxon>
        <taxon>Neoteleostei</taxon>
        <taxon>Acanthomorphata</taxon>
        <taxon>Ovalentaria</taxon>
        <taxon>Atherinomorphae</taxon>
        <taxon>Cyprinodontiformes</taxon>
        <taxon>Rivulidae</taxon>
        <taxon>Austrofundulus</taxon>
    </lineage>
</organism>
<keyword evidence="2 6" id="KW-0812">Transmembrane</keyword>
<protein>
    <submittedName>
        <fullName evidence="9 10">Transmembrane protein 116 isoform X1</fullName>
    </submittedName>
</protein>
<dbReference type="GO" id="GO:0007189">
    <property type="term" value="P:adenylate cyclase-activating G protein-coupled receptor signaling pathway"/>
    <property type="evidence" value="ECO:0007669"/>
    <property type="project" value="TreeGrafter"/>
</dbReference>
<sequence>MSSEDMSLRGHVPQMTHVLRGHVPKRTRPSDDTCPQRTRPSEDTRPSDDTCPQRTHVPQRTRPSEDTSLRGHVPQRTCPSEDLSLRGHVSHVSCCLQLQPLFLLSVADLFLAVCWVIGAAIFFQPCGHLNTHCYNLHTVEQILYMASFFYTLNYVWNLFTTTRDKYSSCLSGYSVQFSNRVSTPAKIISLLSFVLPVLLMTPVFIQGNLSYCQANLTEPYRCLLMHTGALYLTSAQQLSSTCRLLHNYQILVFLVTFVLTLLSITVLVVKARRIYRRVVTSSGYLGTEQRASFHLLDRRMVLYPLIFVLCWGPAVSLAFLRVAKPTAGHGRAGVVLYIAQALTSASQGFFNCLVYGWTRVHLRRAGLTVLSREVDSRSPLLQIPQNRIYRTMRTMS</sequence>
<proteinExistence type="predicted"/>
<keyword evidence="8" id="KW-1185">Reference proteome</keyword>
<dbReference type="PANTHER" id="PTHR23112:SF0">
    <property type="entry name" value="TRANSMEMBRANE PROTEIN 116"/>
    <property type="match status" value="1"/>
</dbReference>
<feature type="transmembrane region" description="Helical" evidence="6">
    <location>
        <begin position="101"/>
        <end position="122"/>
    </location>
</feature>
<evidence type="ECO:0000256" key="4">
    <source>
        <dbReference type="ARBA" id="ARBA00023136"/>
    </source>
</evidence>
<dbReference type="CTD" id="89894"/>
<dbReference type="RefSeq" id="XP_013877652.1">
    <property type="nucleotide sequence ID" value="XM_014022198.1"/>
</dbReference>
<feature type="transmembrane region" description="Helical" evidence="6">
    <location>
        <begin position="187"/>
        <end position="205"/>
    </location>
</feature>
<dbReference type="Gene3D" id="1.20.1070.10">
    <property type="entry name" value="Rhodopsin 7-helix transmembrane proteins"/>
    <property type="match status" value="1"/>
</dbReference>
<feature type="transmembrane region" description="Helical" evidence="6">
    <location>
        <begin position="300"/>
        <end position="322"/>
    </location>
</feature>
<feature type="transmembrane region" description="Helical" evidence="6">
    <location>
        <begin position="334"/>
        <end position="357"/>
    </location>
</feature>
<dbReference type="RefSeq" id="XP_013877654.1">
    <property type="nucleotide sequence ID" value="XM_014022200.1"/>
</dbReference>
<evidence type="ECO:0000256" key="2">
    <source>
        <dbReference type="ARBA" id="ARBA00022692"/>
    </source>
</evidence>
<dbReference type="STRING" id="52670.A0A2I4CCD1"/>
<comment type="subcellular location">
    <subcellularLocation>
        <location evidence="1">Membrane</location>
        <topology evidence="1">Multi-pass membrane protein</topology>
    </subcellularLocation>
</comment>
<evidence type="ECO:0000313" key="9">
    <source>
        <dbReference type="RefSeq" id="XP_013877652.1"/>
    </source>
</evidence>
<evidence type="ECO:0000256" key="1">
    <source>
        <dbReference type="ARBA" id="ARBA00004141"/>
    </source>
</evidence>
<reference evidence="9 10" key="1">
    <citation type="submission" date="2025-04" db="UniProtKB">
        <authorList>
            <consortium name="RefSeq"/>
        </authorList>
    </citation>
    <scope>IDENTIFICATION</scope>
    <source>
        <strain evidence="9 10">Quisiro</strain>
        <tissue evidence="9 10">Liver</tissue>
    </source>
</reference>
<dbReference type="PANTHER" id="PTHR23112">
    <property type="entry name" value="G PROTEIN-COUPLED RECEPTOR 157-RELATED"/>
    <property type="match status" value="1"/>
</dbReference>
<dbReference type="InterPro" id="IPR017452">
    <property type="entry name" value="GPCR_Rhodpsn_7TM"/>
</dbReference>
<accession>A0A2I4CCD1</accession>
<dbReference type="OrthoDB" id="10070607at2759"/>